<dbReference type="EMBL" id="LR026992">
    <property type="protein sequence ID" value="VDB93979.1"/>
    <property type="molecule type" value="Genomic_DNA"/>
</dbReference>
<evidence type="ECO:0000313" key="2">
    <source>
        <dbReference type="Proteomes" id="UP000324639"/>
    </source>
</evidence>
<reference evidence="1 2" key="1">
    <citation type="submission" date="2018-08" db="EMBL/GenBank/DDBJ databases">
        <authorList>
            <person name="Muller C M."/>
        </authorList>
    </citation>
    <scope>NUCLEOTIDE SEQUENCE [LARGE SCALE GENOMIC DNA]</scope>
</reference>
<proteinExistence type="predicted"/>
<keyword evidence="2" id="KW-1185">Reference proteome</keyword>
<protein>
    <submittedName>
        <fullName evidence="1">Bgt-50072</fullName>
    </submittedName>
</protein>
<name>A0A9X9MNN3_BLUGR</name>
<accession>A0A9X9MNN3</accession>
<sequence>MNANLVLALLSKTSNLMFVELAIVTTVSPRIANLSHNPKTTSLLSSHSVVLSVLGKESMSRVLE</sequence>
<gene>
    <name evidence="1" type="ORF">BGT96224V316_LOCUS7569</name>
</gene>
<organism evidence="1 2">
    <name type="scientific">Blumeria graminis f. sp. tritici</name>
    <dbReference type="NCBI Taxonomy" id="62690"/>
    <lineage>
        <taxon>Eukaryota</taxon>
        <taxon>Fungi</taxon>
        <taxon>Dikarya</taxon>
        <taxon>Ascomycota</taxon>
        <taxon>Pezizomycotina</taxon>
        <taxon>Leotiomycetes</taxon>
        <taxon>Erysiphales</taxon>
        <taxon>Erysiphaceae</taxon>
        <taxon>Blumeria</taxon>
    </lineage>
</organism>
<dbReference type="Proteomes" id="UP000324639">
    <property type="component" value="Chromosome Bgt_-09"/>
</dbReference>
<evidence type="ECO:0000313" key="1">
    <source>
        <dbReference type="EMBL" id="VDB93979.1"/>
    </source>
</evidence>
<dbReference type="AlphaFoldDB" id="A0A9X9MNN3"/>